<sequence>MQTHEKTFRVRNFIGGRWEEHDGLSAEPVYDPATGRVIAETPLSTREEVDRAVRAAEEAFPRWAATPVVERARLLFRFKMLLEERFEELRDLVTLENGKDAKDAAGEVRRGIEVVEFACGMPTLLMGETVRDVARGIDNVSWRYPLGVVAAIAPFNFPCMIPLWTLPVAIGAGNTYILKPSERTPLCSQRLGELLIEAGLPEGVFNIVNGARDAVNGILEHPGIKAVSFVGSKPVAEHVYRTGCAHGKRVQALAGAKNSMIVMPDAVLEKAVPNIISSAYGNAGERCLAGSVLVAVGSGEEQDRLVRKVREAAASLKVGPGYEEESELTPLIRDSHRERVKSYIDLGEEEGAEVVLDGREPPRGGGFFMGPTILDRVTGEMRVAREEIFGPVLSVVRVRTLDEAIEFTNASPFGNACSIYTESGAAVRHWRERIEAGMLGVNVGVAAPMAFFPFNGIKDSFYGDLHATGKDGVRFFTENKVEISRFFSDPDDVMPAVAYPEEAGA</sequence>
<evidence type="ECO:0000259" key="4">
    <source>
        <dbReference type="Pfam" id="PF00171"/>
    </source>
</evidence>
<dbReference type="PANTHER" id="PTHR43866">
    <property type="entry name" value="MALONATE-SEMIALDEHYDE DEHYDROGENASE"/>
    <property type="match status" value="1"/>
</dbReference>
<dbReference type="EC" id="1.2.1.27" evidence="1"/>
<dbReference type="SUPFAM" id="SSF53720">
    <property type="entry name" value="ALDH-like"/>
    <property type="match status" value="1"/>
</dbReference>
<dbReference type="InterPro" id="IPR016161">
    <property type="entry name" value="Ald_DH/histidinol_DH"/>
</dbReference>
<dbReference type="RefSeq" id="WP_132688984.1">
    <property type="nucleotide sequence ID" value="NZ_SKBU01000007.1"/>
</dbReference>
<dbReference type="InterPro" id="IPR010061">
    <property type="entry name" value="MeMal-semiAld_DH"/>
</dbReference>
<accession>A0A4R1BR04</accession>
<dbReference type="Proteomes" id="UP000295244">
    <property type="component" value="Unassembled WGS sequence"/>
</dbReference>
<dbReference type="FunFam" id="3.40.309.10:FF:000002">
    <property type="entry name" value="Methylmalonate-semialdehyde dehydrogenase (Acylating)"/>
    <property type="match status" value="1"/>
</dbReference>
<reference evidence="5 6" key="1">
    <citation type="submission" date="2019-03" db="EMBL/GenBank/DDBJ databases">
        <title>Whole genome sequence of a novel Rubrobacter taiwanensis strain, isolated from Yellowstone National Park.</title>
        <authorList>
            <person name="Freed S."/>
            <person name="Ramaley R.F."/>
            <person name="Kyndt J.A."/>
        </authorList>
    </citation>
    <scope>NUCLEOTIDE SEQUENCE [LARGE SCALE GENOMIC DNA]</scope>
    <source>
        <strain evidence="5 6">Yellowstone</strain>
    </source>
</reference>
<dbReference type="InterPro" id="IPR016162">
    <property type="entry name" value="Ald_DH_N"/>
</dbReference>
<feature type="domain" description="Aldehyde dehydrogenase" evidence="4">
    <location>
        <begin position="18"/>
        <end position="480"/>
    </location>
</feature>
<dbReference type="Gene3D" id="3.40.309.10">
    <property type="entry name" value="Aldehyde Dehydrogenase, Chain A, domain 2"/>
    <property type="match status" value="1"/>
</dbReference>
<keyword evidence="2" id="KW-0560">Oxidoreductase</keyword>
<dbReference type="Pfam" id="PF00171">
    <property type="entry name" value="Aldedh"/>
    <property type="match status" value="1"/>
</dbReference>
<evidence type="ECO:0000256" key="3">
    <source>
        <dbReference type="ARBA" id="ARBA00023027"/>
    </source>
</evidence>
<dbReference type="OrthoDB" id="6882680at2"/>
<dbReference type="GO" id="GO:0006574">
    <property type="term" value="P:L-valine catabolic process"/>
    <property type="evidence" value="ECO:0007669"/>
    <property type="project" value="TreeGrafter"/>
</dbReference>
<evidence type="ECO:0000313" key="5">
    <source>
        <dbReference type="EMBL" id="TCJ19736.1"/>
    </source>
</evidence>
<evidence type="ECO:0000256" key="1">
    <source>
        <dbReference type="ARBA" id="ARBA00013048"/>
    </source>
</evidence>
<dbReference type="InterPro" id="IPR016163">
    <property type="entry name" value="Ald_DH_C"/>
</dbReference>
<dbReference type="GO" id="GO:0006210">
    <property type="term" value="P:thymine catabolic process"/>
    <property type="evidence" value="ECO:0007669"/>
    <property type="project" value="TreeGrafter"/>
</dbReference>
<evidence type="ECO:0000313" key="6">
    <source>
        <dbReference type="Proteomes" id="UP000295244"/>
    </source>
</evidence>
<dbReference type="Gene3D" id="3.40.605.10">
    <property type="entry name" value="Aldehyde Dehydrogenase, Chain A, domain 1"/>
    <property type="match status" value="1"/>
</dbReference>
<keyword evidence="6" id="KW-1185">Reference proteome</keyword>
<keyword evidence="3" id="KW-0520">NAD</keyword>
<comment type="caution">
    <text evidence="5">The sequence shown here is derived from an EMBL/GenBank/DDBJ whole genome shotgun (WGS) entry which is preliminary data.</text>
</comment>
<dbReference type="CDD" id="cd07085">
    <property type="entry name" value="ALDH_F6_MMSDH"/>
    <property type="match status" value="1"/>
</dbReference>
<dbReference type="PANTHER" id="PTHR43866:SF4">
    <property type="entry name" value="MALONATE-SEMIALDEHYDE DEHYDROGENASE"/>
    <property type="match status" value="1"/>
</dbReference>
<dbReference type="PROSITE" id="PS00070">
    <property type="entry name" value="ALDEHYDE_DEHYDR_CYS"/>
    <property type="match status" value="1"/>
</dbReference>
<dbReference type="NCBIfam" id="TIGR01722">
    <property type="entry name" value="MMSDH"/>
    <property type="match status" value="1"/>
</dbReference>
<dbReference type="GO" id="GO:0004491">
    <property type="term" value="F:methylmalonate-semialdehyde dehydrogenase (acylating, NAD) activity"/>
    <property type="evidence" value="ECO:0007669"/>
    <property type="project" value="UniProtKB-EC"/>
</dbReference>
<dbReference type="FunFam" id="3.40.605.10:FF:000003">
    <property type="entry name" value="Methylmalonate-semialdehyde dehydrogenase [acylating]"/>
    <property type="match status" value="1"/>
</dbReference>
<protein>
    <recommendedName>
        <fullName evidence="1">methylmalonate-semialdehyde dehydrogenase (CoA acylating)</fullName>
        <ecNumber evidence="1">1.2.1.27</ecNumber>
    </recommendedName>
</protein>
<proteinExistence type="predicted"/>
<name>A0A4R1BR04_9ACTN</name>
<dbReference type="InterPro" id="IPR016160">
    <property type="entry name" value="Ald_DH_CS_CYS"/>
</dbReference>
<dbReference type="InterPro" id="IPR015590">
    <property type="entry name" value="Aldehyde_DH_dom"/>
</dbReference>
<gene>
    <name evidence="5" type="ORF">E0L93_04320</name>
</gene>
<evidence type="ECO:0000256" key="2">
    <source>
        <dbReference type="ARBA" id="ARBA00023002"/>
    </source>
</evidence>
<dbReference type="AlphaFoldDB" id="A0A4R1BR04"/>
<dbReference type="EMBL" id="SKBU01000007">
    <property type="protein sequence ID" value="TCJ19736.1"/>
    <property type="molecule type" value="Genomic_DNA"/>
</dbReference>
<organism evidence="5 6">
    <name type="scientific">Rubrobacter taiwanensis</name>
    <dbReference type="NCBI Taxonomy" id="185139"/>
    <lineage>
        <taxon>Bacteria</taxon>
        <taxon>Bacillati</taxon>
        <taxon>Actinomycetota</taxon>
        <taxon>Rubrobacteria</taxon>
        <taxon>Rubrobacterales</taxon>
        <taxon>Rubrobacteraceae</taxon>
        <taxon>Rubrobacter</taxon>
    </lineage>
</organism>